<evidence type="ECO:0000313" key="2">
    <source>
        <dbReference type="EMBL" id="AFI98643.1"/>
    </source>
</evidence>
<dbReference type="AlphaFoldDB" id="I1Y9H8"/>
<protein>
    <submittedName>
        <fullName evidence="2">Uncharacterized protein</fullName>
    </submittedName>
</protein>
<proteinExistence type="predicted"/>
<dbReference type="EMBL" id="JQ671543">
    <property type="protein sequence ID" value="AFI98643.1"/>
    <property type="molecule type" value="Genomic_DNA"/>
</dbReference>
<feature type="region of interest" description="Disordered" evidence="1">
    <location>
        <begin position="1"/>
        <end position="45"/>
    </location>
</feature>
<sequence length="45" mass="4678">MRIDVEGLPLPAGRGTTVNAVERTPPGKGSSLLEASAVRSTTTRQ</sequence>
<accession>I1Y9H8</accession>
<evidence type="ECO:0000256" key="1">
    <source>
        <dbReference type="SAM" id="MobiDB-lite"/>
    </source>
</evidence>
<name>I1Y9H8_9MICC</name>
<organism evidence="2">
    <name type="scientific">Arthrobacter sp. JBH1</name>
    <dbReference type="NCBI Taxonomy" id="723551"/>
    <lineage>
        <taxon>Bacteria</taxon>
        <taxon>Bacillati</taxon>
        <taxon>Actinomycetota</taxon>
        <taxon>Actinomycetes</taxon>
        <taxon>Micrococcales</taxon>
        <taxon>Micrococcaceae</taxon>
        <taxon>Arthrobacter</taxon>
    </lineage>
</organism>
<reference evidence="2" key="1">
    <citation type="journal article" date="2012" name="Appl. Environ. Microbiol.">
        <title>Key Enzymes Enabling the Growth of Arthrobacter sp. Strain JBH1 with Nitroglycerin as the Sole Source of Carbon and Nitrogen.</title>
        <authorList>
            <person name="Husserl J."/>
            <person name="Hughes J.B."/>
            <person name="Spain J.C."/>
        </authorList>
    </citation>
    <scope>NUCLEOTIDE SEQUENCE</scope>
    <source>
        <strain evidence="2">JBH1</strain>
    </source>
</reference>